<proteinExistence type="predicted"/>
<dbReference type="AlphaFoldDB" id="A0A0E9XXR4"/>
<accession>A0A0E9XXR4</accession>
<organism evidence="1">
    <name type="scientific">Anguilla anguilla</name>
    <name type="common">European freshwater eel</name>
    <name type="synonym">Muraena anguilla</name>
    <dbReference type="NCBI Taxonomy" id="7936"/>
    <lineage>
        <taxon>Eukaryota</taxon>
        <taxon>Metazoa</taxon>
        <taxon>Chordata</taxon>
        <taxon>Craniata</taxon>
        <taxon>Vertebrata</taxon>
        <taxon>Euteleostomi</taxon>
        <taxon>Actinopterygii</taxon>
        <taxon>Neopterygii</taxon>
        <taxon>Teleostei</taxon>
        <taxon>Anguilliformes</taxon>
        <taxon>Anguillidae</taxon>
        <taxon>Anguilla</taxon>
    </lineage>
</organism>
<dbReference type="EMBL" id="GBXM01001932">
    <property type="protein sequence ID" value="JAI06646.1"/>
    <property type="molecule type" value="Transcribed_RNA"/>
</dbReference>
<sequence>MTGGRCPSLTPVTCQSFTLLKTHLLRECFRTSLPV</sequence>
<protein>
    <submittedName>
        <fullName evidence="1">Uncharacterized protein</fullName>
    </submittedName>
</protein>
<reference evidence="1" key="1">
    <citation type="submission" date="2014-11" db="EMBL/GenBank/DDBJ databases">
        <authorList>
            <person name="Amaro Gonzalez C."/>
        </authorList>
    </citation>
    <scope>NUCLEOTIDE SEQUENCE</scope>
</reference>
<name>A0A0E9XXR4_ANGAN</name>
<reference evidence="1" key="2">
    <citation type="journal article" date="2015" name="Fish Shellfish Immunol.">
        <title>Early steps in the European eel (Anguilla anguilla)-Vibrio vulnificus interaction in the gills: Role of the RtxA13 toxin.</title>
        <authorList>
            <person name="Callol A."/>
            <person name="Pajuelo D."/>
            <person name="Ebbesson L."/>
            <person name="Teles M."/>
            <person name="MacKenzie S."/>
            <person name="Amaro C."/>
        </authorList>
    </citation>
    <scope>NUCLEOTIDE SEQUENCE</scope>
</reference>
<evidence type="ECO:0000313" key="1">
    <source>
        <dbReference type="EMBL" id="JAI06646.1"/>
    </source>
</evidence>